<dbReference type="Pfam" id="PF18062">
    <property type="entry name" value="RE_AspBHI_N"/>
    <property type="match status" value="1"/>
</dbReference>
<dbReference type="Gene3D" id="2.30.280.20">
    <property type="match status" value="1"/>
</dbReference>
<dbReference type="REBASE" id="22352">
    <property type="entry name" value="RmeAORF4P"/>
</dbReference>
<feature type="domain" description="Restriction endonuclease AspBHI N-terminal" evidence="2">
    <location>
        <begin position="1"/>
        <end position="172"/>
    </location>
</feature>
<dbReference type="InterPro" id="IPR041409">
    <property type="entry name" value="RE_AspBHI_N"/>
</dbReference>
<name>Q1LSI6_CUPMC</name>
<reference evidence="4" key="1">
    <citation type="journal article" date="2010" name="PLoS ONE">
        <title>The complete genome sequence of Cupriavidus metallidurans strain CH34, a master survivalist in harsh and anthropogenic environments.</title>
        <authorList>
            <person name="Janssen P.J."/>
            <person name="Van Houdt R."/>
            <person name="Moors H."/>
            <person name="Monsieurs P."/>
            <person name="Morin N."/>
            <person name="Michaux A."/>
            <person name="Benotmane M.A."/>
            <person name="Leys N."/>
            <person name="Vallaeys T."/>
            <person name="Lapidus A."/>
            <person name="Monchy S."/>
            <person name="Medigue C."/>
            <person name="Taghavi S."/>
            <person name="McCorkle S."/>
            <person name="Dunn J."/>
            <person name="van der Lelie D."/>
            <person name="Mergeay M."/>
        </authorList>
    </citation>
    <scope>NUCLEOTIDE SEQUENCE [LARGE SCALE GENOMIC DNA]</scope>
    <source>
        <strain evidence="4">ATCC 43123 / DSM 2839 / NBRC 102507 / CH34</strain>
    </source>
</reference>
<dbReference type="STRING" id="266264.Rmet_0004"/>
<dbReference type="Pfam" id="PF04471">
    <property type="entry name" value="Mrr_cat"/>
    <property type="match status" value="1"/>
</dbReference>
<dbReference type="InterPro" id="IPR011856">
    <property type="entry name" value="tRNA_endonuc-like_dom_sf"/>
</dbReference>
<evidence type="ECO:0000259" key="1">
    <source>
        <dbReference type="Pfam" id="PF04471"/>
    </source>
</evidence>
<dbReference type="GO" id="GO:0009307">
    <property type="term" value="P:DNA restriction-modification system"/>
    <property type="evidence" value="ECO:0007669"/>
    <property type="project" value="InterPro"/>
</dbReference>
<feature type="domain" description="Restriction endonuclease type IV Mrr" evidence="1">
    <location>
        <begin position="212"/>
        <end position="334"/>
    </location>
</feature>
<gene>
    <name evidence="3" type="ordered locus">Rmet_0004</name>
</gene>
<dbReference type="AlphaFoldDB" id="Q1LSI6"/>
<evidence type="ECO:0000259" key="2">
    <source>
        <dbReference type="Pfam" id="PF18062"/>
    </source>
</evidence>
<dbReference type="GO" id="GO:0004519">
    <property type="term" value="F:endonuclease activity"/>
    <property type="evidence" value="ECO:0007669"/>
    <property type="project" value="InterPro"/>
</dbReference>
<dbReference type="eggNOG" id="COG1715">
    <property type="taxonomic scope" value="Bacteria"/>
</dbReference>
<evidence type="ECO:0000313" key="3">
    <source>
        <dbReference type="EMBL" id="ABF06890.1"/>
    </source>
</evidence>
<organism evidence="3 4">
    <name type="scientific">Cupriavidus metallidurans (strain ATCC 43123 / DSM 2839 / NBRC 102507 / CH34)</name>
    <name type="common">Ralstonia metallidurans</name>
    <dbReference type="NCBI Taxonomy" id="266264"/>
    <lineage>
        <taxon>Bacteria</taxon>
        <taxon>Pseudomonadati</taxon>
        <taxon>Pseudomonadota</taxon>
        <taxon>Betaproteobacteria</taxon>
        <taxon>Burkholderiales</taxon>
        <taxon>Burkholderiaceae</taxon>
        <taxon>Cupriavidus</taxon>
    </lineage>
</organism>
<dbReference type="InterPro" id="IPR007560">
    <property type="entry name" value="Restrct_endonuc_IV_Mrr"/>
</dbReference>
<protein>
    <recommendedName>
        <fullName evidence="5">Restriction endonuclease</fullName>
    </recommendedName>
</protein>
<sequence length="369" mass="40964">MGGFRVTGRGEQKSWVVLFTTGEDKDWPDTLDLSTGKFVYFGDNKTPGHELHETRGGNKVLRYSFERLHAAVNPRADVAPFLVFKKYPLAHGARSVQFKGLAVPGFPSLSSTEDLVAVWKSSEGQRFQNYRAVFTILNAPVLSRAWINDLKAGDLNSSNAPRAWRQWRESGKYSPLAAAPTTNIRSANAQSPDTALKRELLECIWQHYKGAPIAFEAFAARVFQMTDERVVIDEITRGVVDGGRDAIGRYRLGSMADPVYAEFSLEAKCYRPPLNGDTPITVSVSDVARLISRIRHRQFGVLVTTSVIASQAYKEVREDRHPIVFISGGDMVNILIDKGYNTRGRVQELLSSDFALVAAASSEPVDKPR</sequence>
<dbReference type="Gene3D" id="3.40.1350.10">
    <property type="match status" value="1"/>
</dbReference>
<keyword evidence="4" id="KW-1185">Reference proteome</keyword>
<proteinExistence type="predicted"/>
<dbReference type="GO" id="GO:0003677">
    <property type="term" value="F:DNA binding"/>
    <property type="evidence" value="ECO:0007669"/>
    <property type="project" value="InterPro"/>
</dbReference>
<dbReference type="Proteomes" id="UP000002429">
    <property type="component" value="Chromosome"/>
</dbReference>
<dbReference type="EMBL" id="CP000352">
    <property type="protein sequence ID" value="ABF06890.1"/>
    <property type="molecule type" value="Genomic_DNA"/>
</dbReference>
<evidence type="ECO:0000313" key="4">
    <source>
        <dbReference type="Proteomes" id="UP000002429"/>
    </source>
</evidence>
<dbReference type="HOGENOM" id="CLU_703757_0_0_4"/>
<dbReference type="KEGG" id="rme:Rmet_0004"/>
<accession>Q1LSI6</accession>
<evidence type="ECO:0008006" key="5">
    <source>
        <dbReference type="Google" id="ProtNLM"/>
    </source>
</evidence>